<dbReference type="Gene3D" id="1.10.10.10">
    <property type="entry name" value="Winged helix-like DNA-binding domain superfamily/Winged helix DNA-binding domain"/>
    <property type="match status" value="1"/>
</dbReference>
<dbReference type="PRINTS" id="PR00598">
    <property type="entry name" value="HTHMARR"/>
</dbReference>
<comment type="caution">
    <text evidence="5">The sequence shown here is derived from an EMBL/GenBank/DDBJ whole genome shotgun (WGS) entry which is preliminary data.</text>
</comment>
<evidence type="ECO:0000256" key="3">
    <source>
        <dbReference type="ARBA" id="ARBA00023163"/>
    </source>
</evidence>
<evidence type="ECO:0000256" key="1">
    <source>
        <dbReference type="ARBA" id="ARBA00023015"/>
    </source>
</evidence>
<dbReference type="Pfam" id="PF12802">
    <property type="entry name" value="MarR_2"/>
    <property type="match status" value="1"/>
</dbReference>
<dbReference type="GO" id="GO:0003677">
    <property type="term" value="F:DNA binding"/>
    <property type="evidence" value="ECO:0007669"/>
    <property type="project" value="UniProtKB-KW"/>
</dbReference>
<evidence type="ECO:0000259" key="4">
    <source>
        <dbReference type="PROSITE" id="PS50995"/>
    </source>
</evidence>
<dbReference type="AlphaFoldDB" id="A0A501PBW6"/>
<dbReference type="SMART" id="SM00347">
    <property type="entry name" value="HTH_MARR"/>
    <property type="match status" value="1"/>
</dbReference>
<evidence type="ECO:0000313" key="6">
    <source>
        <dbReference type="Proteomes" id="UP000319148"/>
    </source>
</evidence>
<keyword evidence="2" id="KW-0238">DNA-binding</keyword>
<dbReference type="PANTHER" id="PTHR42756">
    <property type="entry name" value="TRANSCRIPTIONAL REGULATOR, MARR"/>
    <property type="match status" value="1"/>
</dbReference>
<proteinExistence type="predicted"/>
<keyword evidence="6" id="KW-1185">Reference proteome</keyword>
<evidence type="ECO:0000256" key="2">
    <source>
        <dbReference type="ARBA" id="ARBA00023125"/>
    </source>
</evidence>
<dbReference type="SUPFAM" id="SSF46785">
    <property type="entry name" value="Winged helix' DNA-binding domain"/>
    <property type="match status" value="1"/>
</dbReference>
<name>A0A501PBW6_9PROT</name>
<dbReference type="EMBL" id="VFIY01000018">
    <property type="protein sequence ID" value="TPD57850.1"/>
    <property type="molecule type" value="Genomic_DNA"/>
</dbReference>
<dbReference type="InterPro" id="IPR036390">
    <property type="entry name" value="WH_DNA-bd_sf"/>
</dbReference>
<keyword evidence="3" id="KW-0804">Transcription</keyword>
<organism evidence="5 6">
    <name type="scientific">Emcibacter nanhaiensis</name>
    <dbReference type="NCBI Taxonomy" id="1505037"/>
    <lineage>
        <taxon>Bacteria</taxon>
        <taxon>Pseudomonadati</taxon>
        <taxon>Pseudomonadota</taxon>
        <taxon>Alphaproteobacteria</taxon>
        <taxon>Emcibacterales</taxon>
        <taxon>Emcibacteraceae</taxon>
        <taxon>Emcibacter</taxon>
    </lineage>
</organism>
<evidence type="ECO:0000313" key="5">
    <source>
        <dbReference type="EMBL" id="TPD57850.1"/>
    </source>
</evidence>
<dbReference type="InterPro" id="IPR000835">
    <property type="entry name" value="HTH_MarR-typ"/>
</dbReference>
<protein>
    <submittedName>
        <fullName evidence="5">MarR family transcriptional regulator</fullName>
    </submittedName>
</protein>
<dbReference type="PROSITE" id="PS50995">
    <property type="entry name" value="HTH_MARR_2"/>
    <property type="match status" value="1"/>
</dbReference>
<dbReference type="OrthoDB" id="582199at2"/>
<keyword evidence="1" id="KW-0805">Transcription regulation</keyword>
<dbReference type="GO" id="GO:0003700">
    <property type="term" value="F:DNA-binding transcription factor activity"/>
    <property type="evidence" value="ECO:0007669"/>
    <property type="project" value="InterPro"/>
</dbReference>
<dbReference type="RefSeq" id="WP_139942166.1">
    <property type="nucleotide sequence ID" value="NZ_JBHSYP010000005.1"/>
</dbReference>
<reference evidence="6" key="1">
    <citation type="submission" date="2019-06" db="EMBL/GenBank/DDBJ databases">
        <title>The complete genome of Emcibacter congregatus ZYLT.</title>
        <authorList>
            <person name="Zhao Z."/>
        </authorList>
    </citation>
    <scope>NUCLEOTIDE SEQUENCE [LARGE SCALE GENOMIC DNA]</scope>
    <source>
        <strain evidence="6">MCCC 1A06723</strain>
    </source>
</reference>
<feature type="domain" description="HTH marR-type" evidence="4">
    <location>
        <begin position="20"/>
        <end position="152"/>
    </location>
</feature>
<gene>
    <name evidence="5" type="ORF">FIV46_17280</name>
</gene>
<sequence>MNRGEDRLDEAPENTEMFLDTFVPYVMYRITNRLNKELQKDLRPLNINVSRWRVLAALNKQDGRTMSELGDFTMIEQSSLSRVVDTMVEEGLVTRRLKQDDHRFVHVFLTDEGLAKYREIYPSAFSRQDMILDEFTEDEQDMLLEFLQRIEANIRRHRDQPPPSTIE</sequence>
<dbReference type="InterPro" id="IPR036388">
    <property type="entry name" value="WH-like_DNA-bd_sf"/>
</dbReference>
<dbReference type="PANTHER" id="PTHR42756:SF1">
    <property type="entry name" value="TRANSCRIPTIONAL REPRESSOR OF EMRAB OPERON"/>
    <property type="match status" value="1"/>
</dbReference>
<dbReference type="Proteomes" id="UP000319148">
    <property type="component" value="Unassembled WGS sequence"/>
</dbReference>
<accession>A0A501PBW6</accession>